<organism evidence="1 2">
    <name type="scientific">Cimex lectularius</name>
    <name type="common">Bed bug</name>
    <name type="synonym">Acanthia lectularia</name>
    <dbReference type="NCBI Taxonomy" id="79782"/>
    <lineage>
        <taxon>Eukaryota</taxon>
        <taxon>Metazoa</taxon>
        <taxon>Ecdysozoa</taxon>
        <taxon>Arthropoda</taxon>
        <taxon>Hexapoda</taxon>
        <taxon>Insecta</taxon>
        <taxon>Pterygota</taxon>
        <taxon>Neoptera</taxon>
        <taxon>Paraneoptera</taxon>
        <taxon>Hemiptera</taxon>
        <taxon>Heteroptera</taxon>
        <taxon>Panheteroptera</taxon>
        <taxon>Cimicomorpha</taxon>
        <taxon>Cimicidae</taxon>
        <taxon>Cimex</taxon>
    </lineage>
</organism>
<dbReference type="AlphaFoldDB" id="A0A8I6TMW9"/>
<sequence length="380" mass="44610">MAKLYVHLVKRSEEDFILAGLSEDKKLWCTLPDDQQDLLQHKVLCSKSTVKSAIASIKPIKGYRKIGLKLDDDLKREYFDKDDNLCFKNSPLEESLVVSDTSWSEREIILAKKIEELEIKLIQRDENKLQDVEKKFILQKFDKTQNPTEWFSRFESECARNKINNMPQVIEALRFFLTGSANRWYDSSLKKIGLTDLHTWRNSFLTVFGDKGWIEVRKAYNFKYLGGSLIDYAVTKENLCLEIESNSTLVSRINMIVIGLPIEVQNELDREEINSIEKLYTALRKFDNQYQRVREYTSNDRTEKVNTGLPPKKKQTEVQTKSPCYMCETLGWKNRFHPTYECRNKTLYTQRKESNFMETKQNLDSMAKMMKTKFDGNTLN</sequence>
<evidence type="ECO:0000313" key="2">
    <source>
        <dbReference type="Proteomes" id="UP000494040"/>
    </source>
</evidence>
<protein>
    <submittedName>
        <fullName evidence="1">Uncharacterized protein</fullName>
    </submittedName>
</protein>
<dbReference type="OrthoDB" id="6623999at2759"/>
<evidence type="ECO:0000313" key="1">
    <source>
        <dbReference type="EnsemblMetazoa" id="XP_024085648.1"/>
    </source>
</evidence>
<keyword evidence="2" id="KW-1185">Reference proteome</keyword>
<name>A0A8I6TMW9_CIMLE</name>
<dbReference type="Proteomes" id="UP000494040">
    <property type="component" value="Unassembled WGS sequence"/>
</dbReference>
<reference evidence="1" key="1">
    <citation type="submission" date="2022-01" db="UniProtKB">
        <authorList>
            <consortium name="EnsemblMetazoa"/>
        </authorList>
    </citation>
    <scope>IDENTIFICATION</scope>
</reference>
<dbReference type="OMA" id="FESECAR"/>
<dbReference type="RefSeq" id="XP_024085648.1">
    <property type="nucleotide sequence ID" value="XM_024229880.1"/>
</dbReference>
<proteinExistence type="predicted"/>
<dbReference type="KEGG" id="clec:106673706"/>
<dbReference type="EnsemblMetazoa" id="XM_024229880.1">
    <property type="protein sequence ID" value="XP_024085648.1"/>
    <property type="gene ID" value="LOC106673706"/>
</dbReference>
<accession>A0A8I6TMW9</accession>
<dbReference type="GeneID" id="106673706"/>